<keyword evidence="1" id="KW-0812">Transmembrane</keyword>
<protein>
    <submittedName>
        <fullName evidence="2">Uncharacterized protein</fullName>
    </submittedName>
</protein>
<evidence type="ECO:0000256" key="1">
    <source>
        <dbReference type="SAM" id="Phobius"/>
    </source>
</evidence>
<evidence type="ECO:0000313" key="3">
    <source>
        <dbReference type="Proteomes" id="UP000053271"/>
    </source>
</evidence>
<organism evidence="2 3">
    <name type="scientific">Streptomyces longwoodensis</name>
    <dbReference type="NCBI Taxonomy" id="68231"/>
    <lineage>
        <taxon>Bacteria</taxon>
        <taxon>Bacillati</taxon>
        <taxon>Actinomycetota</taxon>
        <taxon>Actinomycetes</taxon>
        <taxon>Kitasatosporales</taxon>
        <taxon>Streptomycetaceae</taxon>
        <taxon>Streptomyces</taxon>
    </lineage>
</organism>
<dbReference type="EMBL" id="LMWS01000031">
    <property type="protein sequence ID" value="KUN35682.1"/>
    <property type="molecule type" value="Genomic_DNA"/>
</dbReference>
<dbReference type="RefSeq" id="WP_067237515.1">
    <property type="nucleotide sequence ID" value="NZ_KQ948557.1"/>
</dbReference>
<proteinExistence type="predicted"/>
<evidence type="ECO:0000313" key="2">
    <source>
        <dbReference type="EMBL" id="KUN35682.1"/>
    </source>
</evidence>
<keyword evidence="1" id="KW-0472">Membrane</keyword>
<comment type="caution">
    <text evidence="2">The sequence shown here is derived from an EMBL/GenBank/DDBJ whole genome shotgun (WGS) entry which is preliminary data.</text>
</comment>
<keyword evidence="3" id="KW-1185">Reference proteome</keyword>
<keyword evidence="1" id="KW-1133">Transmembrane helix</keyword>
<reference evidence="2 3" key="1">
    <citation type="submission" date="2015-10" db="EMBL/GenBank/DDBJ databases">
        <title>Draft genome sequence of Streptomyces longwoodensis DSM 41677, type strain for the species Streptomyces longwoodensis.</title>
        <authorList>
            <person name="Ruckert C."/>
            <person name="Winkler A."/>
            <person name="Kalinowski J."/>
            <person name="Kampfer P."/>
            <person name="Glaeser S."/>
        </authorList>
    </citation>
    <scope>NUCLEOTIDE SEQUENCE [LARGE SCALE GENOMIC DNA]</scope>
    <source>
        <strain evidence="2 3">DSM 41677</strain>
    </source>
</reference>
<dbReference type="GeneID" id="91427598"/>
<dbReference type="AlphaFoldDB" id="A0A117QLY7"/>
<accession>A0A117QLY7</accession>
<feature type="transmembrane region" description="Helical" evidence="1">
    <location>
        <begin position="28"/>
        <end position="45"/>
    </location>
</feature>
<gene>
    <name evidence="2" type="ORF">AQJ30_23590</name>
</gene>
<dbReference type="Proteomes" id="UP000053271">
    <property type="component" value="Unassembled WGS sequence"/>
</dbReference>
<name>A0A117QLY7_9ACTN</name>
<sequence length="82" mass="8348">MNRSQRHRRAVAAQHALCGARLTPAHRITVLTIVLVVVVVLVHAGQPVCDVIGLVTAASAAAAQLGPWLSGRRPAAGLAGGA</sequence>